<dbReference type="InParanoid" id="B7P7G8"/>
<keyword evidence="3" id="KW-1185">Reference proteome</keyword>
<dbReference type="AlphaFoldDB" id="B7P7G8"/>
<organism>
    <name type="scientific">Ixodes scapularis</name>
    <name type="common">Black-legged tick</name>
    <name type="synonym">Deer tick</name>
    <dbReference type="NCBI Taxonomy" id="6945"/>
    <lineage>
        <taxon>Eukaryota</taxon>
        <taxon>Metazoa</taxon>
        <taxon>Ecdysozoa</taxon>
        <taxon>Arthropoda</taxon>
        <taxon>Chelicerata</taxon>
        <taxon>Arachnida</taxon>
        <taxon>Acari</taxon>
        <taxon>Parasitiformes</taxon>
        <taxon>Ixodida</taxon>
        <taxon>Ixodoidea</taxon>
        <taxon>Ixodidae</taxon>
        <taxon>Ixodinae</taxon>
        <taxon>Ixodes</taxon>
    </lineage>
</organism>
<dbReference type="VEuPathDB" id="VectorBase:ISCP_023028"/>
<reference evidence="2" key="2">
    <citation type="submission" date="2020-05" db="UniProtKB">
        <authorList>
            <consortium name="EnsemblMetazoa"/>
        </authorList>
    </citation>
    <scope>IDENTIFICATION</scope>
    <source>
        <strain evidence="2">wikel</strain>
    </source>
</reference>
<proteinExistence type="predicted"/>
<name>B7P7G8_IXOSC</name>
<dbReference type="HOGENOM" id="CLU_020243_1_0_1"/>
<dbReference type="PaxDb" id="6945-B7P7G8"/>
<evidence type="ECO:0000313" key="2">
    <source>
        <dbReference type="EnsemblMetazoa" id="ISCW024184-PA"/>
    </source>
</evidence>
<dbReference type="EMBL" id="DS652017">
    <property type="protein sequence ID" value="EEC02540.1"/>
    <property type="molecule type" value="Genomic_DNA"/>
</dbReference>
<protein>
    <submittedName>
        <fullName evidence="1 2">Uncharacterized protein</fullName>
    </submittedName>
</protein>
<dbReference type="OrthoDB" id="6506336at2759"/>
<dbReference type="EnsemblMetazoa" id="ISCW024184-RA">
    <property type="protein sequence ID" value="ISCW024184-PA"/>
    <property type="gene ID" value="ISCW024184"/>
</dbReference>
<dbReference type="VEuPathDB" id="VectorBase:ISCP_036906"/>
<dbReference type="VEuPathDB" id="VectorBase:ISCW024184"/>
<dbReference type="Proteomes" id="UP000001555">
    <property type="component" value="Unassembled WGS sequence"/>
</dbReference>
<dbReference type="PANTHER" id="PTHR31912">
    <property type="entry name" value="IP13529P"/>
    <property type="match status" value="1"/>
</dbReference>
<reference evidence="1 3" key="1">
    <citation type="submission" date="2008-03" db="EMBL/GenBank/DDBJ databases">
        <title>Annotation of Ixodes scapularis.</title>
        <authorList>
            <consortium name="Ixodes scapularis Genome Project Consortium"/>
            <person name="Caler E."/>
            <person name="Hannick L.I."/>
            <person name="Bidwell S."/>
            <person name="Joardar V."/>
            <person name="Thiagarajan M."/>
            <person name="Amedeo P."/>
            <person name="Galinsky K.J."/>
            <person name="Schobel S."/>
            <person name="Inman J."/>
            <person name="Hostetler J."/>
            <person name="Miller J."/>
            <person name="Hammond M."/>
            <person name="Megy K."/>
            <person name="Lawson D."/>
            <person name="Kodira C."/>
            <person name="Sutton G."/>
            <person name="Meyer J."/>
            <person name="Hill C.A."/>
            <person name="Birren B."/>
            <person name="Nene V."/>
            <person name="Collins F."/>
            <person name="Alarcon-Chaidez F."/>
            <person name="Wikel S."/>
            <person name="Strausberg R."/>
        </authorList>
    </citation>
    <scope>NUCLEOTIDE SEQUENCE [LARGE SCALE GENOMIC DNA]</scope>
    <source>
        <strain evidence="3">Wikel</strain>
        <strain evidence="1">Wikel colony</strain>
    </source>
</reference>
<gene>
    <name evidence="1" type="ORF">IscW_ISCW024184</name>
</gene>
<dbReference type="VEuPathDB" id="VectorBase:ISCI024184"/>
<feature type="non-terminal residue" evidence="1">
    <location>
        <position position="1"/>
    </location>
</feature>
<accession>B7P7G8</accession>
<dbReference type="EMBL" id="ABJB010046321">
    <property type="status" value="NOT_ANNOTATED_CDS"/>
    <property type="molecule type" value="Genomic_DNA"/>
</dbReference>
<dbReference type="PANTHER" id="PTHR31912:SF34">
    <property type="entry name" value="NOTOCHORD-RELATED PROTEIN"/>
    <property type="match status" value="1"/>
</dbReference>
<sequence>VVGVCGDNLNKLGGFSCCFSSGRVCRFCMALKPKLPGLTREQLCVMRNATTHSQHLRTISANPELKKAYGVNGPSPMLALEHFDVTMQLMPDVMHDLFEGGMALVLHHTLQGLVSEGTLVLTDLKKVASFKVGFRDKKNKPEGLHPNIIKDHHALKGTASQKWCLFRLLPLILASTIPEDNVHWDLYLKYREIIDIVLPTQMPSEILPYLEDRIQNFLQTYQELYPSASVTAKLHYLIHYPRIISEFGLFANSGA</sequence>
<evidence type="ECO:0000313" key="1">
    <source>
        <dbReference type="EMBL" id="EEC02540.1"/>
    </source>
</evidence>
<evidence type="ECO:0000313" key="3">
    <source>
        <dbReference type="Proteomes" id="UP000001555"/>
    </source>
</evidence>